<dbReference type="GO" id="GO:0003700">
    <property type="term" value="F:DNA-binding transcription factor activity"/>
    <property type="evidence" value="ECO:0007669"/>
    <property type="project" value="InterPro"/>
</dbReference>
<dbReference type="GO" id="GO:0003677">
    <property type="term" value="F:DNA binding"/>
    <property type="evidence" value="ECO:0007669"/>
    <property type="project" value="UniProtKB-KW"/>
</dbReference>
<dbReference type="SMART" id="SM00418">
    <property type="entry name" value="HTH_ARSR"/>
    <property type="match status" value="1"/>
</dbReference>
<evidence type="ECO:0000256" key="3">
    <source>
        <dbReference type="ARBA" id="ARBA00023163"/>
    </source>
</evidence>
<dbReference type="STRING" id="926561.GCA_000379025_02756"/>
<sequence length="104" mass="11905">MPLLSKLKSELFKALAHPIRIEILELLTEGELCVCHIYEELEQSQSNVSQHLSKLKNAQLVEARKDGLQVYYSLKDEKIIEIIGLSKEILLSQIDEARESLTKE</sequence>
<dbReference type="RefSeq" id="WP_134117724.1">
    <property type="nucleotide sequence ID" value="NZ_SOEG01000023.1"/>
</dbReference>
<dbReference type="EMBL" id="SOEG01000023">
    <property type="protein sequence ID" value="TDX48957.1"/>
    <property type="molecule type" value="Genomic_DNA"/>
</dbReference>
<keyword evidence="2" id="KW-0238">DNA-binding</keyword>
<evidence type="ECO:0000259" key="4">
    <source>
        <dbReference type="PROSITE" id="PS50987"/>
    </source>
</evidence>
<feature type="domain" description="HTH arsR-type" evidence="4">
    <location>
        <begin position="1"/>
        <end position="94"/>
    </location>
</feature>
<protein>
    <submittedName>
        <fullName evidence="5">ArsR family transcriptional regulator</fullName>
    </submittedName>
</protein>
<organism evidence="5 6">
    <name type="scientific">Orenia marismortui</name>
    <dbReference type="NCBI Taxonomy" id="46469"/>
    <lineage>
        <taxon>Bacteria</taxon>
        <taxon>Bacillati</taxon>
        <taxon>Bacillota</taxon>
        <taxon>Clostridia</taxon>
        <taxon>Halanaerobiales</taxon>
        <taxon>Halobacteroidaceae</taxon>
        <taxon>Orenia</taxon>
    </lineage>
</organism>
<keyword evidence="6" id="KW-1185">Reference proteome</keyword>
<gene>
    <name evidence="5" type="ORF">C7959_12322</name>
</gene>
<dbReference type="InterPro" id="IPR036388">
    <property type="entry name" value="WH-like_DNA-bd_sf"/>
</dbReference>
<evidence type="ECO:0000313" key="5">
    <source>
        <dbReference type="EMBL" id="TDX48957.1"/>
    </source>
</evidence>
<accession>A0A4R8GSQ9</accession>
<dbReference type="PRINTS" id="PR00778">
    <property type="entry name" value="HTHARSR"/>
</dbReference>
<evidence type="ECO:0000256" key="1">
    <source>
        <dbReference type="ARBA" id="ARBA00023015"/>
    </source>
</evidence>
<keyword evidence="1" id="KW-0805">Transcription regulation</keyword>
<dbReference type="NCBIfam" id="NF033788">
    <property type="entry name" value="HTH_metalloreg"/>
    <property type="match status" value="1"/>
</dbReference>
<dbReference type="PANTHER" id="PTHR43132:SF2">
    <property type="entry name" value="ARSENICAL RESISTANCE OPERON REPRESSOR ARSR-RELATED"/>
    <property type="match status" value="1"/>
</dbReference>
<evidence type="ECO:0000313" key="6">
    <source>
        <dbReference type="Proteomes" id="UP000295832"/>
    </source>
</evidence>
<dbReference type="SUPFAM" id="SSF46785">
    <property type="entry name" value="Winged helix' DNA-binding domain"/>
    <property type="match status" value="1"/>
</dbReference>
<dbReference type="InterPro" id="IPR001845">
    <property type="entry name" value="HTH_ArsR_DNA-bd_dom"/>
</dbReference>
<keyword evidence="3" id="KW-0804">Transcription</keyword>
<dbReference type="InterPro" id="IPR011991">
    <property type="entry name" value="ArsR-like_HTH"/>
</dbReference>
<comment type="caution">
    <text evidence="5">The sequence shown here is derived from an EMBL/GenBank/DDBJ whole genome shotgun (WGS) entry which is preliminary data.</text>
</comment>
<proteinExistence type="predicted"/>
<dbReference type="InterPro" id="IPR036390">
    <property type="entry name" value="WH_DNA-bd_sf"/>
</dbReference>
<dbReference type="InterPro" id="IPR051011">
    <property type="entry name" value="Metal_resp_trans_reg"/>
</dbReference>
<reference evidence="5 6" key="1">
    <citation type="submission" date="2019-03" db="EMBL/GenBank/DDBJ databases">
        <title>Subsurface microbial communities from deep shales in Ohio and West Virginia, USA.</title>
        <authorList>
            <person name="Wrighton K."/>
        </authorList>
    </citation>
    <scope>NUCLEOTIDE SEQUENCE [LARGE SCALE GENOMIC DNA]</scope>
    <source>
        <strain evidence="5 6">MSL 6dP</strain>
    </source>
</reference>
<dbReference type="CDD" id="cd00090">
    <property type="entry name" value="HTH_ARSR"/>
    <property type="match status" value="1"/>
</dbReference>
<dbReference type="PROSITE" id="PS50987">
    <property type="entry name" value="HTH_ARSR_2"/>
    <property type="match status" value="1"/>
</dbReference>
<dbReference type="PANTHER" id="PTHR43132">
    <property type="entry name" value="ARSENICAL RESISTANCE OPERON REPRESSOR ARSR-RELATED"/>
    <property type="match status" value="1"/>
</dbReference>
<dbReference type="Pfam" id="PF01022">
    <property type="entry name" value="HTH_5"/>
    <property type="match status" value="1"/>
</dbReference>
<dbReference type="AlphaFoldDB" id="A0A4R8GSQ9"/>
<dbReference type="Gene3D" id="1.10.10.10">
    <property type="entry name" value="Winged helix-like DNA-binding domain superfamily/Winged helix DNA-binding domain"/>
    <property type="match status" value="1"/>
</dbReference>
<dbReference type="Proteomes" id="UP000295832">
    <property type="component" value="Unassembled WGS sequence"/>
</dbReference>
<name>A0A4R8GSQ9_9FIRM</name>
<evidence type="ECO:0000256" key="2">
    <source>
        <dbReference type="ARBA" id="ARBA00023125"/>
    </source>
</evidence>